<accession>A0A3D8JAV4</accession>
<gene>
    <name evidence="2" type="ORF">CQA57_00530</name>
</gene>
<evidence type="ECO:0000256" key="1">
    <source>
        <dbReference type="SAM" id="Phobius"/>
    </source>
</evidence>
<dbReference type="Pfam" id="PF05545">
    <property type="entry name" value="FixQ"/>
    <property type="match status" value="1"/>
</dbReference>
<keyword evidence="3" id="KW-1185">Reference proteome</keyword>
<proteinExistence type="predicted"/>
<protein>
    <submittedName>
        <fullName evidence="2">Cytochrome c oxidase, cbb3-type, CcoQ subunit</fullName>
    </submittedName>
</protein>
<keyword evidence="1" id="KW-1133">Transmembrane helix</keyword>
<feature type="transmembrane region" description="Helical" evidence="1">
    <location>
        <begin position="6"/>
        <end position="27"/>
    </location>
</feature>
<dbReference type="InterPro" id="IPR014107">
    <property type="entry name" value="Cyt_c_oxidase_cbb3_CcoQ"/>
</dbReference>
<dbReference type="Proteomes" id="UP000256695">
    <property type="component" value="Unassembled WGS sequence"/>
</dbReference>
<dbReference type="AlphaFoldDB" id="A0A3D8JAV4"/>
<evidence type="ECO:0000313" key="2">
    <source>
        <dbReference type="EMBL" id="RDU74568.1"/>
    </source>
</evidence>
<organism evidence="2 3">
    <name type="scientific">Helicobacter anseris</name>
    <dbReference type="NCBI Taxonomy" id="375926"/>
    <lineage>
        <taxon>Bacteria</taxon>
        <taxon>Pseudomonadati</taxon>
        <taxon>Campylobacterota</taxon>
        <taxon>Epsilonproteobacteria</taxon>
        <taxon>Campylobacterales</taxon>
        <taxon>Helicobacteraceae</taxon>
        <taxon>Helicobacter</taxon>
    </lineage>
</organism>
<dbReference type="RefSeq" id="WP_115578277.1">
    <property type="nucleotide sequence ID" value="NZ_NXLX01000001.1"/>
</dbReference>
<keyword evidence="1" id="KW-0472">Membrane</keyword>
<comment type="caution">
    <text evidence="2">The sequence shown here is derived from an EMBL/GenBank/DDBJ whole genome shotgun (WGS) entry which is preliminary data.</text>
</comment>
<dbReference type="EMBL" id="NXLX01000001">
    <property type="protein sequence ID" value="RDU74568.1"/>
    <property type="molecule type" value="Genomic_DNA"/>
</dbReference>
<keyword evidence="1" id="KW-0812">Transmembrane</keyword>
<evidence type="ECO:0000313" key="3">
    <source>
        <dbReference type="Proteomes" id="UP000256695"/>
    </source>
</evidence>
<reference evidence="2 3" key="1">
    <citation type="submission" date="2018-04" db="EMBL/GenBank/DDBJ databases">
        <title>Novel Campyloabacter and Helicobacter Species and Strains.</title>
        <authorList>
            <person name="Mannion A.J."/>
            <person name="Shen Z."/>
            <person name="Fox J.G."/>
        </authorList>
    </citation>
    <scope>NUCLEOTIDE SEQUENCE [LARGE SCALE GENOMIC DNA]</scope>
    <source>
        <strain evidence="2 3">MIT 04-9362</strain>
    </source>
</reference>
<dbReference type="OrthoDB" id="5334837at2"/>
<dbReference type="NCBIfam" id="TIGR02736">
    <property type="entry name" value="cbb3_Q_epsi"/>
    <property type="match status" value="1"/>
</dbReference>
<name>A0A3D8JAV4_9HELI</name>
<dbReference type="InterPro" id="IPR008621">
    <property type="entry name" value="Cbb3-typ_cyt_oxidase_comp"/>
</dbReference>
<sequence length="63" mass="7591">MVELEFVQGIAYFVITILLVVFLYSYIFSMYKRQRSGEQDYERYANLALKDNLTDEPIEKRMK</sequence>